<accession>A0A3E2TY67</accession>
<protein>
    <recommendedName>
        <fullName evidence="3">Nucleoside 2-deoxyribosyltransferase</fullName>
    </recommendedName>
</protein>
<dbReference type="GO" id="GO:0009159">
    <property type="term" value="P:deoxyribonucleoside monophosphate catabolic process"/>
    <property type="evidence" value="ECO:0007669"/>
    <property type="project" value="TreeGrafter"/>
</dbReference>
<dbReference type="AlphaFoldDB" id="A0A3E2TY67"/>
<dbReference type="RefSeq" id="WP_158403796.1">
    <property type="nucleotide sequence ID" value="NZ_QVER01000021.1"/>
</dbReference>
<dbReference type="Pfam" id="PF05014">
    <property type="entry name" value="Nuc_deoxyrib_tr"/>
    <property type="match status" value="2"/>
</dbReference>
<reference evidence="1 2" key="1">
    <citation type="submission" date="2018-08" db="EMBL/GenBank/DDBJ databases">
        <title>A genome reference for cultivated species of the human gut microbiota.</title>
        <authorList>
            <person name="Zou Y."/>
            <person name="Xue W."/>
            <person name="Luo G."/>
        </authorList>
    </citation>
    <scope>NUCLEOTIDE SEQUENCE [LARGE SCALE GENOMIC DNA]</scope>
    <source>
        <strain evidence="1 2">AF32-8AC</strain>
    </source>
</reference>
<comment type="caution">
    <text evidence="1">The sequence shown here is derived from an EMBL/GenBank/DDBJ whole genome shotgun (WGS) entry which is preliminary data.</text>
</comment>
<evidence type="ECO:0000313" key="1">
    <source>
        <dbReference type="EMBL" id="RGB86812.1"/>
    </source>
</evidence>
<dbReference type="Gene3D" id="3.40.50.450">
    <property type="match status" value="2"/>
</dbReference>
<dbReference type="InterPro" id="IPR051239">
    <property type="entry name" value="2'-dNMP_N-hydrolase"/>
</dbReference>
<dbReference type="PANTHER" id="PTHR15364">
    <property type="entry name" value="2'-DEOXYNUCLEOSIDE 5'-PHOSPHATE N-HYDROLASE 1"/>
    <property type="match status" value="1"/>
</dbReference>
<sequence>MYDWQVKLFSKEKLYLAGPECFYTNGYTLWDAMRRKAEYNGFGVTMPSDNQLDMSSPDLRDHAKAIFQNCANCMNESTAILVDLENFRGAEPDGGSIYELGMAYARGIRCYAYTRDKRALTWKVQGAHLNNDVVCGPDNKPLPYAELPFAPAIVGACKVIEGDFDDCLNLFMTELNEECKNETLGIKVQPKPILPAVPHEKPLVYLAGFERYDEDAAEKYNEMKAVCAKYGFDAVAPIDMVRNDIVVDSDNPYEVAAQLFNRYQQHVRDCDIVLANLNDFRGYEPSNDVSFECGMGYQLGKKLFGYMDDVTRMRERIPNYGETREFRDECGRNAENFDYPINLMFSGSMPIFENSSFEAVVKQMAEALK</sequence>
<proteinExistence type="predicted"/>
<dbReference type="EMBL" id="QVER01000021">
    <property type="protein sequence ID" value="RGB86812.1"/>
    <property type="molecule type" value="Genomic_DNA"/>
</dbReference>
<organism evidence="1 2">
    <name type="scientific">Faecalibacterium prausnitzii</name>
    <dbReference type="NCBI Taxonomy" id="853"/>
    <lineage>
        <taxon>Bacteria</taxon>
        <taxon>Bacillati</taxon>
        <taxon>Bacillota</taxon>
        <taxon>Clostridia</taxon>
        <taxon>Eubacteriales</taxon>
        <taxon>Oscillospiraceae</taxon>
        <taxon>Faecalibacterium</taxon>
    </lineage>
</organism>
<dbReference type="SUPFAM" id="SSF52309">
    <property type="entry name" value="N-(deoxy)ribosyltransferase-like"/>
    <property type="match status" value="2"/>
</dbReference>
<dbReference type="Proteomes" id="UP000260991">
    <property type="component" value="Unassembled WGS sequence"/>
</dbReference>
<dbReference type="PANTHER" id="PTHR15364:SF0">
    <property type="entry name" value="2'-DEOXYNUCLEOSIDE 5'-PHOSPHATE N-HYDROLASE 1"/>
    <property type="match status" value="1"/>
</dbReference>
<gene>
    <name evidence="1" type="ORF">DWZ46_12995</name>
</gene>
<evidence type="ECO:0000313" key="2">
    <source>
        <dbReference type="Proteomes" id="UP000260991"/>
    </source>
</evidence>
<dbReference type="GO" id="GO:0070694">
    <property type="term" value="F:5-hydroxymethyl-dUMP N-hydrolase activity"/>
    <property type="evidence" value="ECO:0007669"/>
    <property type="project" value="TreeGrafter"/>
</dbReference>
<dbReference type="InterPro" id="IPR007710">
    <property type="entry name" value="Nucleoside_deoxyribTrfase"/>
</dbReference>
<name>A0A3E2TY67_9FIRM</name>
<evidence type="ECO:0008006" key="3">
    <source>
        <dbReference type="Google" id="ProtNLM"/>
    </source>
</evidence>